<reference evidence="3 4" key="1">
    <citation type="submission" date="2018-05" db="EMBL/GenBank/DDBJ databases">
        <title>Genomic Encyclopedia of Type Strains, Phase IV (KMG-IV): sequencing the most valuable type-strain genomes for metagenomic binning, comparative biology and taxonomic classification.</title>
        <authorList>
            <person name="Goeker M."/>
        </authorList>
    </citation>
    <scope>NUCLEOTIDE SEQUENCE [LARGE SCALE GENOMIC DNA]</scope>
    <source>
        <strain evidence="3 4">DSM 103371</strain>
    </source>
</reference>
<name>A0A316G2B7_9RHOB</name>
<dbReference type="SUPFAM" id="SSF56925">
    <property type="entry name" value="OMPA-like"/>
    <property type="match status" value="1"/>
</dbReference>
<proteinExistence type="predicted"/>
<feature type="compositionally biased region" description="Gly residues" evidence="1">
    <location>
        <begin position="38"/>
        <end position="71"/>
    </location>
</feature>
<dbReference type="AlphaFoldDB" id="A0A316G2B7"/>
<dbReference type="InterPro" id="IPR011250">
    <property type="entry name" value="OMP/PagP_B-barrel"/>
</dbReference>
<sequence>MSVKPLILIALPLLLAGCGDISTKFFGGGSSVGTPPSGSGGSSGGGSVGSGSGGSESEGPGGSGGEGSGGGTSGGSLYAPIYSDGSLTNKSAMMGDGLSGFYTRADGSIGELRLRLSEDGKTVYVSLDGGAETAWSTRTSKNANGGTWTGDGGTLTVGWKGAANTSALLNGQSAVYGLETPGDSLPADEAHYNGSWSTNGGNGALKVTIDFGSGAVGGGLTGAFAGMGGVDGAVSGTLDGSRINGTIALTSDSFAGSLDFFGALYGADASQAAGVLGGSFGGETQTGDFSLNRNGN</sequence>
<evidence type="ECO:0000313" key="3">
    <source>
        <dbReference type="EMBL" id="PWK54938.1"/>
    </source>
</evidence>
<feature type="signal peptide" evidence="2">
    <location>
        <begin position="1"/>
        <end position="16"/>
    </location>
</feature>
<feature type="chain" id="PRO_5016351464" description="Transferrin-binding protein B C-lobe/N-lobe beta barrel domain-containing protein" evidence="2">
    <location>
        <begin position="17"/>
        <end position="296"/>
    </location>
</feature>
<gene>
    <name evidence="3" type="ORF">C8D95_10924</name>
</gene>
<dbReference type="RefSeq" id="WP_109760345.1">
    <property type="nucleotide sequence ID" value="NZ_CP034588.1"/>
</dbReference>
<protein>
    <recommendedName>
        <fullName evidence="5">Transferrin-binding protein B C-lobe/N-lobe beta barrel domain-containing protein</fullName>
    </recommendedName>
</protein>
<comment type="caution">
    <text evidence="3">The sequence shown here is derived from an EMBL/GenBank/DDBJ whole genome shotgun (WGS) entry which is preliminary data.</text>
</comment>
<accession>A0A316G2B7</accession>
<evidence type="ECO:0008006" key="5">
    <source>
        <dbReference type="Google" id="ProtNLM"/>
    </source>
</evidence>
<organism evidence="3 4">
    <name type="scientific">Silicimonas algicola</name>
    <dbReference type="NCBI Taxonomy" id="1826607"/>
    <lineage>
        <taxon>Bacteria</taxon>
        <taxon>Pseudomonadati</taxon>
        <taxon>Pseudomonadota</taxon>
        <taxon>Alphaproteobacteria</taxon>
        <taxon>Rhodobacterales</taxon>
        <taxon>Paracoccaceae</taxon>
    </lineage>
</organism>
<dbReference type="PROSITE" id="PS51257">
    <property type="entry name" value="PROKAR_LIPOPROTEIN"/>
    <property type="match status" value="1"/>
</dbReference>
<dbReference type="KEGG" id="salo:EF888_20180"/>
<evidence type="ECO:0000256" key="2">
    <source>
        <dbReference type="SAM" id="SignalP"/>
    </source>
</evidence>
<keyword evidence="4" id="KW-1185">Reference proteome</keyword>
<keyword evidence="2" id="KW-0732">Signal</keyword>
<feature type="region of interest" description="Disordered" evidence="1">
    <location>
        <begin position="32"/>
        <end position="71"/>
    </location>
</feature>
<dbReference type="Proteomes" id="UP000245390">
    <property type="component" value="Unassembled WGS sequence"/>
</dbReference>
<evidence type="ECO:0000313" key="4">
    <source>
        <dbReference type="Proteomes" id="UP000245390"/>
    </source>
</evidence>
<dbReference type="EMBL" id="QGGV01000009">
    <property type="protein sequence ID" value="PWK54938.1"/>
    <property type="molecule type" value="Genomic_DNA"/>
</dbReference>
<evidence type="ECO:0000256" key="1">
    <source>
        <dbReference type="SAM" id="MobiDB-lite"/>
    </source>
</evidence>